<dbReference type="Proteomes" id="UP000630528">
    <property type="component" value="Unassembled WGS sequence"/>
</dbReference>
<gene>
    <name evidence="2" type="ORF">JJB11_14775</name>
</gene>
<dbReference type="Pfam" id="PF20668">
    <property type="entry name" value="DUF6815"/>
    <property type="match status" value="1"/>
</dbReference>
<dbReference type="InterPro" id="IPR049212">
    <property type="entry name" value="DUF6815"/>
</dbReference>
<reference evidence="2" key="2">
    <citation type="submission" date="2021-01" db="EMBL/GenBank/DDBJ databases">
        <authorList>
            <person name="Kang M."/>
        </authorList>
    </citation>
    <scope>NUCLEOTIDE SEQUENCE</scope>
    <source>
        <strain evidence="2">KACC 17527</strain>
    </source>
</reference>
<proteinExistence type="predicted"/>
<protein>
    <submittedName>
        <fullName evidence="2">Cj0069 family protein</fullName>
    </submittedName>
</protein>
<dbReference type="AlphaFoldDB" id="A0A934TU16"/>
<dbReference type="NCBIfam" id="NF033816">
    <property type="entry name" value="Cj0069_fam"/>
    <property type="match status" value="1"/>
</dbReference>
<feature type="domain" description="DUF6815" evidence="1">
    <location>
        <begin position="223"/>
        <end position="328"/>
    </location>
</feature>
<name>A0A934TU16_9BURK</name>
<accession>A0A934TU16</accession>
<reference evidence="2" key="1">
    <citation type="journal article" date="2012" name="J. Microbiol. Biotechnol.">
        <title>Ramlibacter ginsenosidimutans sp. nov., with ginsenoside-converting activity.</title>
        <authorList>
            <person name="Wang L."/>
            <person name="An D.S."/>
            <person name="Kim S.G."/>
            <person name="Jin F.X."/>
            <person name="Kim S.C."/>
            <person name="Lee S.T."/>
            <person name="Im W.T."/>
        </authorList>
    </citation>
    <scope>NUCLEOTIDE SEQUENCE</scope>
    <source>
        <strain evidence="2">KACC 17527</strain>
    </source>
</reference>
<evidence type="ECO:0000313" key="3">
    <source>
        <dbReference type="Proteomes" id="UP000630528"/>
    </source>
</evidence>
<organism evidence="2 3">
    <name type="scientific">Ramlibacter ginsenosidimutans</name>
    <dbReference type="NCBI Taxonomy" id="502333"/>
    <lineage>
        <taxon>Bacteria</taxon>
        <taxon>Pseudomonadati</taxon>
        <taxon>Pseudomonadota</taxon>
        <taxon>Betaproteobacteria</taxon>
        <taxon>Burkholderiales</taxon>
        <taxon>Comamonadaceae</taxon>
        <taxon>Ramlibacter</taxon>
    </lineage>
</organism>
<evidence type="ECO:0000259" key="1">
    <source>
        <dbReference type="Pfam" id="PF20668"/>
    </source>
</evidence>
<keyword evidence="3" id="KW-1185">Reference proteome</keyword>
<dbReference type="EMBL" id="JAEPWM010000005">
    <property type="protein sequence ID" value="MBK6007363.1"/>
    <property type="molecule type" value="Genomic_DNA"/>
</dbReference>
<evidence type="ECO:0000313" key="2">
    <source>
        <dbReference type="EMBL" id="MBK6007363.1"/>
    </source>
</evidence>
<sequence>MRSATLSTSPVALLYPGDRATRDRSDPAASRFAPLFEAFAAAGMAAAPAVYHDDFAEEVEAQLRGVRVVLVWCNPIEGGRRRDRLDAMLRRLAAAGTVVSAHPDAILKLGTKDVLFDTRDLPFGSDVQRVDSLAQLERELPARLRIGARVLKQHRGQSGAGIWRVELADADSSPPLLRVRHAQRGSEEERLALPALLDKLAPYFDPANGGHMIDQAWQPRLVDGMVRAYLVEDRVAGFGHQAINALFPASPGQPAPQPGPRLYHGPELPAFQGLRRRLETEWVELLRARVGLPREQLPLLWDCDFLFGERGPDGDERFVLCEINASSVAPFPPSAIVPMVAAVRARLERA</sequence>
<comment type="caution">
    <text evidence="2">The sequence shown here is derived from an EMBL/GenBank/DDBJ whole genome shotgun (WGS) entry which is preliminary data.</text>
</comment>